<accession>A0A6P7FAS9</accession>
<reference evidence="2" key="1">
    <citation type="submission" date="2025-08" db="UniProtKB">
        <authorList>
            <consortium name="RefSeq"/>
        </authorList>
    </citation>
    <scope>IDENTIFICATION</scope>
    <source>
        <tissue evidence="2">Whole insect</tissue>
    </source>
</reference>
<protein>
    <submittedName>
        <fullName evidence="2">Uncharacterized protein LOC114328351</fullName>
    </submittedName>
</protein>
<dbReference type="InParanoid" id="A0A6P7FAS9"/>
<dbReference type="RefSeq" id="XP_028132984.1">
    <property type="nucleotide sequence ID" value="XM_028277183.1"/>
</dbReference>
<dbReference type="AlphaFoldDB" id="A0A6P7FAS9"/>
<proteinExistence type="predicted"/>
<name>A0A6P7FAS9_DIAVI</name>
<organism evidence="2">
    <name type="scientific">Diabrotica virgifera virgifera</name>
    <name type="common">western corn rootworm</name>
    <dbReference type="NCBI Taxonomy" id="50390"/>
    <lineage>
        <taxon>Eukaryota</taxon>
        <taxon>Metazoa</taxon>
        <taxon>Ecdysozoa</taxon>
        <taxon>Arthropoda</taxon>
        <taxon>Hexapoda</taxon>
        <taxon>Insecta</taxon>
        <taxon>Pterygota</taxon>
        <taxon>Neoptera</taxon>
        <taxon>Endopterygota</taxon>
        <taxon>Coleoptera</taxon>
        <taxon>Polyphaga</taxon>
        <taxon>Cucujiformia</taxon>
        <taxon>Chrysomeloidea</taxon>
        <taxon>Chrysomelidae</taxon>
        <taxon>Galerucinae</taxon>
        <taxon>Diabroticina</taxon>
        <taxon>Diabroticites</taxon>
        <taxon>Diabrotica</taxon>
    </lineage>
</organism>
<gene>
    <name evidence="2" type="primary">LOC114328351</name>
</gene>
<evidence type="ECO:0000313" key="2">
    <source>
        <dbReference type="RefSeq" id="XP_028132984.1"/>
    </source>
</evidence>
<sequence length="142" mass="16173">MKLNDFVDWKTEAEIFLPTSTEECQTFFISKLQVASLQKGEEEIKGKYSYSDTATQFTLAISSNSRRSQKGRRSNKVLPKGDSLLYPTPLPLSTKKLTDLMRLVQKKVIQARYWDENQQKMTCSDVVPDALAETDADDDLDI</sequence>
<feature type="region of interest" description="Disordered" evidence="1">
    <location>
        <begin position="63"/>
        <end position="82"/>
    </location>
</feature>
<evidence type="ECO:0000256" key="1">
    <source>
        <dbReference type="SAM" id="MobiDB-lite"/>
    </source>
</evidence>